<evidence type="ECO:0000256" key="6">
    <source>
        <dbReference type="ARBA" id="ARBA00022490"/>
    </source>
</evidence>
<evidence type="ECO:0000256" key="3">
    <source>
        <dbReference type="ARBA" id="ARBA00004632"/>
    </source>
</evidence>
<comment type="catalytic activity">
    <reaction evidence="23">
        <text>hexadecanoyl-CoA + H2O = hexadecanoate + CoA + H(+)</text>
        <dbReference type="Rhea" id="RHEA:16645"/>
        <dbReference type="ChEBI" id="CHEBI:7896"/>
        <dbReference type="ChEBI" id="CHEBI:15377"/>
        <dbReference type="ChEBI" id="CHEBI:15378"/>
        <dbReference type="ChEBI" id="CHEBI:57287"/>
        <dbReference type="ChEBI" id="CHEBI:57379"/>
        <dbReference type="EC" id="3.1.2.2"/>
    </reaction>
    <physiologicalReaction direction="left-to-right" evidence="23">
        <dbReference type="Rhea" id="RHEA:16646"/>
    </physiologicalReaction>
</comment>
<dbReference type="PANTHER" id="PTHR12418:SF19">
    <property type="entry name" value="ACYL-COENZYME A THIOESTERASE THEM4"/>
    <property type="match status" value="1"/>
</dbReference>
<evidence type="ECO:0000313" key="28">
    <source>
        <dbReference type="Ensembl" id="ENSCPRP00005006875.1"/>
    </source>
</evidence>
<keyword evidence="7" id="KW-0053">Apoptosis</keyword>
<evidence type="ECO:0000256" key="19">
    <source>
        <dbReference type="ARBA" id="ARBA00038848"/>
    </source>
</evidence>
<reference evidence="28" key="2">
    <citation type="submission" date="2025-09" db="UniProtKB">
        <authorList>
            <consortium name="Ensembl"/>
        </authorList>
    </citation>
    <scope>IDENTIFICATION</scope>
</reference>
<keyword evidence="14" id="KW-0472">Membrane</keyword>
<dbReference type="GO" id="GO:0006631">
    <property type="term" value="P:fatty acid metabolic process"/>
    <property type="evidence" value="ECO:0007669"/>
    <property type="project" value="UniProtKB-KW"/>
</dbReference>
<evidence type="ECO:0000256" key="18">
    <source>
        <dbReference type="ARBA" id="ARBA00038456"/>
    </source>
</evidence>
<dbReference type="Pfam" id="PF03061">
    <property type="entry name" value="4HBT"/>
    <property type="match status" value="1"/>
</dbReference>
<reference evidence="28" key="1">
    <citation type="submission" date="2025-08" db="UniProtKB">
        <authorList>
            <consortium name="Ensembl"/>
        </authorList>
    </citation>
    <scope>IDENTIFICATION</scope>
</reference>
<evidence type="ECO:0000256" key="15">
    <source>
        <dbReference type="ARBA" id="ARBA00023273"/>
    </source>
</evidence>
<feature type="domain" description="Thioesterase" evidence="27">
    <location>
        <begin position="177"/>
        <end position="249"/>
    </location>
</feature>
<dbReference type="Ensembl" id="ENSCPRT00005008054.1">
    <property type="protein sequence ID" value="ENSCPRP00005006875.1"/>
    <property type="gene ID" value="ENSCPRG00005004889.1"/>
</dbReference>
<keyword evidence="6" id="KW-0963">Cytoplasm</keyword>
<dbReference type="EC" id="3.1.2.2" evidence="19"/>
<evidence type="ECO:0000256" key="5">
    <source>
        <dbReference type="ARBA" id="ARBA00022475"/>
    </source>
</evidence>
<dbReference type="Proteomes" id="UP000594220">
    <property type="component" value="Unplaced"/>
</dbReference>
<dbReference type="InterPro" id="IPR052365">
    <property type="entry name" value="THEM4/THEM5_acyl-CoA_thioest"/>
</dbReference>
<dbReference type="AlphaFoldDB" id="A0A7M4EAL4"/>
<evidence type="ECO:0000313" key="29">
    <source>
        <dbReference type="Proteomes" id="UP000594220"/>
    </source>
</evidence>
<evidence type="ECO:0000256" key="16">
    <source>
        <dbReference type="ARBA" id="ARBA00035852"/>
    </source>
</evidence>
<comment type="catalytic activity">
    <reaction evidence="17">
        <text>(9Z)-octadecenoyl-CoA + H2O = (9Z)-octadecenoate + CoA + H(+)</text>
        <dbReference type="Rhea" id="RHEA:40139"/>
        <dbReference type="ChEBI" id="CHEBI:15377"/>
        <dbReference type="ChEBI" id="CHEBI:15378"/>
        <dbReference type="ChEBI" id="CHEBI:30823"/>
        <dbReference type="ChEBI" id="CHEBI:57287"/>
        <dbReference type="ChEBI" id="CHEBI:57387"/>
    </reaction>
    <physiologicalReaction direction="left-to-right" evidence="17">
        <dbReference type="Rhea" id="RHEA:40140"/>
    </physiologicalReaction>
</comment>
<dbReference type="GO" id="GO:1902108">
    <property type="term" value="P:regulation of mitochondrial membrane permeability involved in apoptotic process"/>
    <property type="evidence" value="ECO:0007669"/>
    <property type="project" value="Ensembl"/>
</dbReference>
<comment type="catalytic activity">
    <reaction evidence="26">
        <text>tetradecanoyl-CoA + H2O = tetradecanoate + CoA + H(+)</text>
        <dbReference type="Rhea" id="RHEA:40119"/>
        <dbReference type="ChEBI" id="CHEBI:15377"/>
        <dbReference type="ChEBI" id="CHEBI:15378"/>
        <dbReference type="ChEBI" id="CHEBI:30807"/>
        <dbReference type="ChEBI" id="CHEBI:57287"/>
        <dbReference type="ChEBI" id="CHEBI:57385"/>
    </reaction>
    <physiologicalReaction direction="left-to-right" evidence="26">
        <dbReference type="Rhea" id="RHEA:40120"/>
    </physiologicalReaction>
</comment>
<dbReference type="InterPro" id="IPR006683">
    <property type="entry name" value="Thioestr_dom"/>
</dbReference>
<dbReference type="SUPFAM" id="SSF54637">
    <property type="entry name" value="Thioesterase/thiol ester dehydrase-isomerase"/>
    <property type="match status" value="1"/>
</dbReference>
<dbReference type="GeneTree" id="ENSGT00940000160047"/>
<dbReference type="InterPro" id="IPR029069">
    <property type="entry name" value="HotDog_dom_sf"/>
</dbReference>
<comment type="catalytic activity">
    <reaction evidence="16">
        <text>(5Z,8Z,11Z,14Z)-eicosatetraenoyl-CoA + H2O = (5Z,8Z,11Z,14Z)-eicosatetraenoate + CoA + H(+)</text>
        <dbReference type="Rhea" id="RHEA:40151"/>
        <dbReference type="ChEBI" id="CHEBI:15377"/>
        <dbReference type="ChEBI" id="CHEBI:15378"/>
        <dbReference type="ChEBI" id="CHEBI:32395"/>
        <dbReference type="ChEBI" id="CHEBI:57287"/>
        <dbReference type="ChEBI" id="CHEBI:57368"/>
    </reaction>
    <physiologicalReaction direction="left-to-right" evidence="16">
        <dbReference type="Rhea" id="RHEA:40152"/>
    </physiologicalReaction>
</comment>
<evidence type="ECO:0000256" key="1">
    <source>
        <dbReference type="ARBA" id="ARBA00004496"/>
    </source>
</evidence>
<evidence type="ECO:0000256" key="24">
    <source>
        <dbReference type="ARBA" id="ARBA00047969"/>
    </source>
</evidence>
<evidence type="ECO:0000256" key="10">
    <source>
        <dbReference type="ARBA" id="ARBA00022832"/>
    </source>
</evidence>
<keyword evidence="13" id="KW-0496">Mitochondrion</keyword>
<evidence type="ECO:0000256" key="4">
    <source>
        <dbReference type="ARBA" id="ARBA00004637"/>
    </source>
</evidence>
<evidence type="ECO:0000256" key="20">
    <source>
        <dbReference type="ARBA" id="ARBA00040123"/>
    </source>
</evidence>
<evidence type="ECO:0000256" key="9">
    <source>
        <dbReference type="ARBA" id="ARBA00022801"/>
    </source>
</evidence>
<proteinExistence type="inferred from homology"/>
<keyword evidence="8" id="KW-0999">Mitochondrion inner membrane</keyword>
<dbReference type="GO" id="GO:0032587">
    <property type="term" value="C:ruffle membrane"/>
    <property type="evidence" value="ECO:0007669"/>
    <property type="project" value="UniProtKB-SubCell"/>
</dbReference>
<name>A0A7M4EAL4_CROPO</name>
<keyword evidence="9" id="KW-0378">Hydrolase</keyword>
<sequence length="267" mass="29512">MLSQVQCVPSSLCCSFLSQLVFTRLLSENSRPQPSNGASRDTEVFFHGPVHLCTAGVRAAFVLSTQFSQSGQPKDYALPNASWSQGMLNLYNEFVEKSKDGTWKRIPSYRHSSDSRGKESYFLQFLEGEKMSKDTRLFLRSLDEEGLGFEYVMFLNPSEKRMVTVYQPGPYLEGHPGFAHGGSTAAIIDSTIGGCAIFVAGRVMTANLSIDFKNPIPLGSVVLVDGKVNRMEGRKVFLSCQVWSADGQTLHAEATALFIQLDSLSRR</sequence>
<keyword evidence="5" id="KW-1003">Cell membrane</keyword>
<keyword evidence="11" id="KW-0809">Transit peptide</keyword>
<dbReference type="GO" id="GO:0052816">
    <property type="term" value="F:long-chain fatty acyl-CoA hydrolase activity"/>
    <property type="evidence" value="ECO:0007669"/>
    <property type="project" value="Ensembl"/>
</dbReference>
<keyword evidence="10" id="KW-0276">Fatty acid metabolism</keyword>
<evidence type="ECO:0000256" key="22">
    <source>
        <dbReference type="ARBA" id="ARBA00047588"/>
    </source>
</evidence>
<dbReference type="GO" id="GO:0051898">
    <property type="term" value="P:negative regulation of phosphatidylinositol 3-kinase/protein kinase B signal transduction"/>
    <property type="evidence" value="ECO:0007669"/>
    <property type="project" value="Ensembl"/>
</dbReference>
<evidence type="ECO:0000259" key="27">
    <source>
        <dbReference type="Pfam" id="PF03061"/>
    </source>
</evidence>
<comment type="subcellular location">
    <subcellularLocation>
        <location evidence="3">Cell projection</location>
        <location evidence="3">Ruffle membrane</location>
    </subcellularLocation>
    <subcellularLocation>
        <location evidence="1">Cytoplasm</location>
    </subcellularLocation>
    <subcellularLocation>
        <location evidence="4">Mitochondrion inner membrane</location>
        <topology evidence="4">Peripheral membrane protein</topology>
    </subcellularLocation>
    <subcellularLocation>
        <location evidence="2">Mitochondrion intermembrane space</location>
    </subcellularLocation>
</comment>
<dbReference type="GO" id="GO:0005743">
    <property type="term" value="C:mitochondrial inner membrane"/>
    <property type="evidence" value="ECO:0007669"/>
    <property type="project" value="UniProtKB-SubCell"/>
</dbReference>
<evidence type="ECO:0000256" key="12">
    <source>
        <dbReference type="ARBA" id="ARBA00023098"/>
    </source>
</evidence>
<evidence type="ECO:0000256" key="26">
    <source>
        <dbReference type="ARBA" id="ARBA00048180"/>
    </source>
</evidence>
<organism evidence="28 29">
    <name type="scientific">Crocodylus porosus</name>
    <name type="common">Saltwater crocodile</name>
    <name type="synonym">Estuarine crocodile</name>
    <dbReference type="NCBI Taxonomy" id="8502"/>
    <lineage>
        <taxon>Eukaryota</taxon>
        <taxon>Metazoa</taxon>
        <taxon>Chordata</taxon>
        <taxon>Craniata</taxon>
        <taxon>Vertebrata</taxon>
        <taxon>Euteleostomi</taxon>
        <taxon>Archelosauria</taxon>
        <taxon>Archosauria</taxon>
        <taxon>Crocodylia</taxon>
        <taxon>Longirostres</taxon>
        <taxon>Crocodylidae</taxon>
        <taxon>Crocodylus</taxon>
    </lineage>
</organism>
<gene>
    <name evidence="28" type="primary">THEM4</name>
</gene>
<comment type="catalytic activity">
    <reaction evidence="24">
        <text>decanoyl-CoA + H2O = decanoate + CoA + H(+)</text>
        <dbReference type="Rhea" id="RHEA:40059"/>
        <dbReference type="ChEBI" id="CHEBI:15377"/>
        <dbReference type="ChEBI" id="CHEBI:15378"/>
        <dbReference type="ChEBI" id="CHEBI:27689"/>
        <dbReference type="ChEBI" id="CHEBI:57287"/>
        <dbReference type="ChEBI" id="CHEBI:61430"/>
    </reaction>
    <physiologicalReaction direction="left-to-right" evidence="24">
        <dbReference type="Rhea" id="RHEA:40060"/>
    </physiologicalReaction>
</comment>
<keyword evidence="29" id="KW-1185">Reference proteome</keyword>
<evidence type="ECO:0000256" key="14">
    <source>
        <dbReference type="ARBA" id="ARBA00023136"/>
    </source>
</evidence>
<keyword evidence="15" id="KW-0966">Cell projection</keyword>
<evidence type="ECO:0000256" key="11">
    <source>
        <dbReference type="ARBA" id="ARBA00022946"/>
    </source>
</evidence>
<dbReference type="PANTHER" id="PTHR12418">
    <property type="entry name" value="ACYL-COENZYME A THIOESTERASE THEM4"/>
    <property type="match status" value="1"/>
</dbReference>
<evidence type="ECO:0000256" key="2">
    <source>
        <dbReference type="ARBA" id="ARBA00004569"/>
    </source>
</evidence>
<comment type="catalytic activity">
    <reaction evidence="22">
        <text>octanoyl-CoA + H2O = octanoate + CoA + H(+)</text>
        <dbReference type="Rhea" id="RHEA:30143"/>
        <dbReference type="ChEBI" id="CHEBI:15377"/>
        <dbReference type="ChEBI" id="CHEBI:15378"/>
        <dbReference type="ChEBI" id="CHEBI:25646"/>
        <dbReference type="ChEBI" id="CHEBI:57287"/>
        <dbReference type="ChEBI" id="CHEBI:57386"/>
    </reaction>
    <physiologicalReaction direction="left-to-right" evidence="22">
        <dbReference type="Rhea" id="RHEA:30144"/>
    </physiologicalReaction>
</comment>
<accession>A0A7M4EAL4</accession>
<evidence type="ECO:0000256" key="23">
    <source>
        <dbReference type="ARBA" id="ARBA00047734"/>
    </source>
</evidence>
<protein>
    <recommendedName>
        <fullName evidence="20">Acyl-coenzyme A thioesterase THEM4</fullName>
        <ecNumber evidence="19">3.1.2.2</ecNumber>
    </recommendedName>
    <alternativeName>
        <fullName evidence="21">Thioesterase superfamily member 4</fullName>
    </alternativeName>
</protein>
<keyword evidence="12" id="KW-0443">Lipid metabolism</keyword>
<dbReference type="CDD" id="cd03443">
    <property type="entry name" value="PaaI_thioesterase"/>
    <property type="match status" value="1"/>
</dbReference>
<evidence type="ECO:0000256" key="7">
    <source>
        <dbReference type="ARBA" id="ARBA00022703"/>
    </source>
</evidence>
<evidence type="ECO:0000256" key="17">
    <source>
        <dbReference type="ARBA" id="ARBA00037002"/>
    </source>
</evidence>
<dbReference type="GO" id="GO:0005758">
    <property type="term" value="C:mitochondrial intermembrane space"/>
    <property type="evidence" value="ECO:0007669"/>
    <property type="project" value="UniProtKB-SubCell"/>
</dbReference>
<evidence type="ECO:0000256" key="13">
    <source>
        <dbReference type="ARBA" id="ARBA00023128"/>
    </source>
</evidence>
<dbReference type="GO" id="GO:0005829">
    <property type="term" value="C:cytosol"/>
    <property type="evidence" value="ECO:0007669"/>
    <property type="project" value="Ensembl"/>
</dbReference>
<comment type="catalytic activity">
    <reaction evidence="25">
        <text>dodecanoyl-CoA + H2O = dodecanoate + CoA + H(+)</text>
        <dbReference type="Rhea" id="RHEA:30135"/>
        <dbReference type="ChEBI" id="CHEBI:15377"/>
        <dbReference type="ChEBI" id="CHEBI:15378"/>
        <dbReference type="ChEBI" id="CHEBI:18262"/>
        <dbReference type="ChEBI" id="CHEBI:57287"/>
        <dbReference type="ChEBI" id="CHEBI:57375"/>
    </reaction>
    <physiologicalReaction direction="left-to-right" evidence="25">
        <dbReference type="Rhea" id="RHEA:30136"/>
    </physiologicalReaction>
</comment>
<evidence type="ECO:0000256" key="8">
    <source>
        <dbReference type="ARBA" id="ARBA00022792"/>
    </source>
</evidence>
<evidence type="ECO:0000256" key="25">
    <source>
        <dbReference type="ARBA" id="ARBA00048074"/>
    </source>
</evidence>
<dbReference type="Gene3D" id="3.10.129.10">
    <property type="entry name" value="Hotdog Thioesterase"/>
    <property type="match status" value="1"/>
</dbReference>
<evidence type="ECO:0000256" key="21">
    <source>
        <dbReference type="ARBA" id="ARBA00043210"/>
    </source>
</evidence>
<comment type="similarity">
    <text evidence="18">Belongs to the THEM4/THEM5 thioesterase family.</text>
</comment>